<dbReference type="Pfam" id="PF13023">
    <property type="entry name" value="HD_3"/>
    <property type="match status" value="1"/>
</dbReference>
<feature type="domain" description="HD" evidence="4">
    <location>
        <begin position="241"/>
        <end position="318"/>
    </location>
</feature>
<proteinExistence type="predicted"/>
<sequence length="320" mass="34328">MHGTYTYTYTYLPLPFFNSPLYRLPLYTASAPHSLYIPTLSPSPPRRLCLPRPPIAASASPPSHRRLYALRPPRHLCLPHPPTTASASPPPPHRLCLPRPPIAASTPRGLHTTSASPALPPPPPPPRPLTAASTPRGLPRPPVGACASPPTTAASPPSPRRLHAACASPALPSPPPPPRRLYAAASTPPLPPPPSHRRLRLPALSPPPLCPEASTSPPPRHHVFHSQHSAMYFILNTVPSIVGDITPSDGVPKEEKSRREKEALDHMCGLLGGGPRAEEISELWMEYEQNATLEAIRAAKIGDAAMATAAAAHDKRTWLQ</sequence>
<feature type="compositionally biased region" description="Low complexity" evidence="3">
    <location>
        <begin position="75"/>
        <end position="87"/>
    </location>
</feature>
<dbReference type="PANTHER" id="PTHR11845:SF13">
    <property type="entry name" value="5'-DEOXYNUCLEOTIDASE HDDC2"/>
    <property type="match status" value="1"/>
</dbReference>
<dbReference type="InterPro" id="IPR006674">
    <property type="entry name" value="HD_domain"/>
</dbReference>
<accession>A0A8J5W1K1</accession>
<organism evidence="5 6">
    <name type="scientific">Zizania palustris</name>
    <name type="common">Northern wild rice</name>
    <dbReference type="NCBI Taxonomy" id="103762"/>
    <lineage>
        <taxon>Eukaryota</taxon>
        <taxon>Viridiplantae</taxon>
        <taxon>Streptophyta</taxon>
        <taxon>Embryophyta</taxon>
        <taxon>Tracheophyta</taxon>
        <taxon>Spermatophyta</taxon>
        <taxon>Magnoliopsida</taxon>
        <taxon>Liliopsida</taxon>
        <taxon>Poales</taxon>
        <taxon>Poaceae</taxon>
        <taxon>BOP clade</taxon>
        <taxon>Oryzoideae</taxon>
        <taxon>Oryzeae</taxon>
        <taxon>Zizaniinae</taxon>
        <taxon>Zizania</taxon>
    </lineage>
</organism>
<dbReference type="GO" id="GO:0005737">
    <property type="term" value="C:cytoplasm"/>
    <property type="evidence" value="ECO:0007669"/>
    <property type="project" value="TreeGrafter"/>
</dbReference>
<feature type="compositionally biased region" description="Pro residues" evidence="3">
    <location>
        <begin position="88"/>
        <end position="101"/>
    </location>
</feature>
<evidence type="ECO:0000259" key="4">
    <source>
        <dbReference type="Pfam" id="PF13023"/>
    </source>
</evidence>
<evidence type="ECO:0000256" key="2">
    <source>
        <dbReference type="ARBA" id="ARBA00022801"/>
    </source>
</evidence>
<comment type="caution">
    <text evidence="5">The sequence shown here is derived from an EMBL/GenBank/DDBJ whole genome shotgun (WGS) entry which is preliminary data.</text>
</comment>
<dbReference type="AlphaFoldDB" id="A0A8J5W1K1"/>
<evidence type="ECO:0000256" key="3">
    <source>
        <dbReference type="SAM" id="MobiDB-lite"/>
    </source>
</evidence>
<dbReference type="InterPro" id="IPR039356">
    <property type="entry name" value="YfbR/HDDC2"/>
</dbReference>
<dbReference type="EMBL" id="JAAALK010000283">
    <property type="protein sequence ID" value="KAG8070608.1"/>
    <property type="molecule type" value="Genomic_DNA"/>
</dbReference>
<keyword evidence="6" id="KW-1185">Reference proteome</keyword>
<evidence type="ECO:0000313" key="6">
    <source>
        <dbReference type="Proteomes" id="UP000729402"/>
    </source>
</evidence>
<evidence type="ECO:0000313" key="5">
    <source>
        <dbReference type="EMBL" id="KAG8070608.1"/>
    </source>
</evidence>
<reference evidence="5" key="2">
    <citation type="submission" date="2021-02" db="EMBL/GenBank/DDBJ databases">
        <authorList>
            <person name="Kimball J.A."/>
            <person name="Haas M.W."/>
            <person name="Macchietto M."/>
            <person name="Kono T."/>
            <person name="Duquette J."/>
            <person name="Shao M."/>
        </authorList>
    </citation>
    <scope>NUCLEOTIDE SEQUENCE</scope>
    <source>
        <tissue evidence="5">Fresh leaf tissue</tissue>
    </source>
</reference>
<dbReference type="GO" id="GO:0002953">
    <property type="term" value="F:5'-deoxynucleotidase activity"/>
    <property type="evidence" value="ECO:0007669"/>
    <property type="project" value="InterPro"/>
</dbReference>
<dbReference type="Proteomes" id="UP000729402">
    <property type="component" value="Unassembled WGS sequence"/>
</dbReference>
<name>A0A8J5W1K1_ZIZPA</name>
<dbReference type="OrthoDB" id="10254258at2759"/>
<evidence type="ECO:0000256" key="1">
    <source>
        <dbReference type="ARBA" id="ARBA00022723"/>
    </source>
</evidence>
<dbReference type="PANTHER" id="PTHR11845">
    <property type="entry name" value="5'-DEOXYNUCLEOTIDASE HDDC2"/>
    <property type="match status" value="1"/>
</dbReference>
<protein>
    <recommendedName>
        <fullName evidence="4">HD domain-containing protein</fullName>
    </recommendedName>
</protein>
<gene>
    <name evidence="5" type="ORF">GUJ93_ZPchr0006g43539</name>
</gene>
<keyword evidence="1" id="KW-0479">Metal-binding</keyword>
<dbReference type="GO" id="GO:0046872">
    <property type="term" value="F:metal ion binding"/>
    <property type="evidence" value="ECO:0007669"/>
    <property type="project" value="UniProtKB-KW"/>
</dbReference>
<feature type="region of interest" description="Disordered" evidence="3">
    <location>
        <begin position="74"/>
        <end position="220"/>
    </location>
</feature>
<reference evidence="5" key="1">
    <citation type="journal article" date="2021" name="bioRxiv">
        <title>Whole Genome Assembly and Annotation of Northern Wild Rice, Zizania palustris L., Supports a Whole Genome Duplication in the Zizania Genus.</title>
        <authorList>
            <person name="Haas M."/>
            <person name="Kono T."/>
            <person name="Macchietto M."/>
            <person name="Millas R."/>
            <person name="McGilp L."/>
            <person name="Shao M."/>
            <person name="Duquette J."/>
            <person name="Hirsch C.N."/>
            <person name="Kimball J."/>
        </authorList>
    </citation>
    <scope>NUCLEOTIDE SEQUENCE</scope>
    <source>
        <tissue evidence="5">Fresh leaf tissue</tissue>
    </source>
</reference>
<feature type="compositionally biased region" description="Pro residues" evidence="3">
    <location>
        <begin position="118"/>
        <end position="128"/>
    </location>
</feature>
<keyword evidence="2" id="KW-0378">Hydrolase</keyword>